<dbReference type="InterPro" id="IPR012874">
    <property type="entry name" value="DUF1673_METspp"/>
</dbReference>
<feature type="transmembrane region" description="Helical" evidence="1">
    <location>
        <begin position="128"/>
        <end position="150"/>
    </location>
</feature>
<sequence length="207" mass="24843">MPAKIFVFERIKKLMGWCPNAKAHETRRHVSPENFDSYVPDRARDDNIDLKTPGWLRRISNQILLFAIFLTFVHLLIYNQIGLNFDLTINLLTGSIPALSYFVFYWNERIQRFNDIAKKPVVRYVSKVSYLWILIIIILLILLMVLSYLIRQSWHSALFGLSIILFLTWGFYFQLIYWEKKNRMKIYIKYENSFEKTYAIREKEGEK</sequence>
<organism evidence="2 3">
    <name type="scientific">Methanosarcina baikalica</name>
    <dbReference type="NCBI Taxonomy" id="3073890"/>
    <lineage>
        <taxon>Archaea</taxon>
        <taxon>Methanobacteriati</taxon>
        <taxon>Methanobacteriota</taxon>
        <taxon>Stenosarchaea group</taxon>
        <taxon>Methanomicrobia</taxon>
        <taxon>Methanosarcinales</taxon>
        <taxon>Methanosarcinaceae</taxon>
        <taxon>Methanosarcina</taxon>
    </lineage>
</organism>
<keyword evidence="3" id="KW-1185">Reference proteome</keyword>
<dbReference type="EMBL" id="JAVKPK010000042">
    <property type="protein sequence ID" value="MDR7666230.1"/>
    <property type="molecule type" value="Genomic_DNA"/>
</dbReference>
<keyword evidence="1" id="KW-1133">Transmembrane helix</keyword>
<dbReference type="Pfam" id="PF07895">
    <property type="entry name" value="DUF1673"/>
    <property type="match status" value="1"/>
</dbReference>
<dbReference type="Proteomes" id="UP001246244">
    <property type="component" value="Unassembled WGS sequence"/>
</dbReference>
<protein>
    <submittedName>
        <fullName evidence="2">DUF1673 domain-containing protein</fullName>
    </submittedName>
</protein>
<comment type="caution">
    <text evidence="2">The sequence shown here is derived from an EMBL/GenBank/DDBJ whole genome shotgun (WGS) entry which is preliminary data.</text>
</comment>
<keyword evidence="1" id="KW-0472">Membrane</keyword>
<name>A0ABU2D2L9_9EURY</name>
<evidence type="ECO:0000313" key="3">
    <source>
        <dbReference type="Proteomes" id="UP001246244"/>
    </source>
</evidence>
<keyword evidence="1" id="KW-0812">Transmembrane</keyword>
<dbReference type="RefSeq" id="WP_310576256.1">
    <property type="nucleotide sequence ID" value="NZ_JAVKPK010000042.1"/>
</dbReference>
<accession>A0ABU2D2L9</accession>
<feature type="transmembrane region" description="Helical" evidence="1">
    <location>
        <begin position="156"/>
        <end position="178"/>
    </location>
</feature>
<feature type="transmembrane region" description="Helical" evidence="1">
    <location>
        <begin position="63"/>
        <end position="81"/>
    </location>
</feature>
<reference evidence="3" key="1">
    <citation type="submission" date="2023-07" db="EMBL/GenBank/DDBJ databases">
        <title>Whole-genome sequencing of a new Methanosarcina sp. Z-7115.</title>
        <authorList>
            <person name="Zhilina T.N."/>
            <person name="Merkel A.Y."/>
        </authorList>
    </citation>
    <scope>NUCLEOTIDE SEQUENCE [LARGE SCALE GENOMIC DNA]</scope>
    <source>
        <strain evidence="3">Z-7115</strain>
    </source>
</reference>
<evidence type="ECO:0000313" key="2">
    <source>
        <dbReference type="EMBL" id="MDR7666230.1"/>
    </source>
</evidence>
<gene>
    <name evidence="2" type="ORF">RG963_10670</name>
</gene>
<feature type="transmembrane region" description="Helical" evidence="1">
    <location>
        <begin position="87"/>
        <end position="107"/>
    </location>
</feature>
<proteinExistence type="predicted"/>
<evidence type="ECO:0000256" key="1">
    <source>
        <dbReference type="SAM" id="Phobius"/>
    </source>
</evidence>